<evidence type="ECO:0000259" key="8">
    <source>
        <dbReference type="PROSITE" id="PS50850"/>
    </source>
</evidence>
<evidence type="ECO:0000256" key="1">
    <source>
        <dbReference type="ARBA" id="ARBA00004651"/>
    </source>
</evidence>
<evidence type="ECO:0000256" key="4">
    <source>
        <dbReference type="ARBA" id="ARBA00022692"/>
    </source>
</evidence>
<dbReference type="InterPro" id="IPR036259">
    <property type="entry name" value="MFS_trans_sf"/>
</dbReference>
<protein>
    <submittedName>
        <fullName evidence="9">MFS transporter</fullName>
    </submittedName>
</protein>
<dbReference type="Proteomes" id="UP000309992">
    <property type="component" value="Unassembled WGS sequence"/>
</dbReference>
<dbReference type="Pfam" id="PF07690">
    <property type="entry name" value="MFS_1"/>
    <property type="match status" value="1"/>
</dbReference>
<keyword evidence="4 7" id="KW-0812">Transmembrane</keyword>
<proteinExistence type="predicted"/>
<dbReference type="SUPFAM" id="SSF103473">
    <property type="entry name" value="MFS general substrate transporter"/>
    <property type="match status" value="1"/>
</dbReference>
<feature type="transmembrane region" description="Helical" evidence="7">
    <location>
        <begin position="478"/>
        <end position="502"/>
    </location>
</feature>
<evidence type="ECO:0000256" key="3">
    <source>
        <dbReference type="ARBA" id="ARBA00022475"/>
    </source>
</evidence>
<reference evidence="9 10" key="1">
    <citation type="journal article" date="2015" name="Antonie Van Leeuwenhoek">
        <title>Prauserella endophytica sp. nov., an endophytic actinobacterium isolated from Tamarix taklamakanensis.</title>
        <authorList>
            <person name="Liu J.M."/>
            <person name="Habden X."/>
            <person name="Guo L."/>
            <person name="Tuo L."/>
            <person name="Jiang Z.K."/>
            <person name="Liu S.W."/>
            <person name="Liu X.F."/>
            <person name="Chen L."/>
            <person name="Li R.F."/>
            <person name="Zhang Y.Q."/>
            <person name="Sun C.H."/>
        </authorList>
    </citation>
    <scope>NUCLEOTIDE SEQUENCE [LARGE SCALE GENOMIC DNA]</scope>
    <source>
        <strain evidence="9 10">CGMCC 4.7182</strain>
    </source>
</reference>
<name>A0ABY2RVY8_9PSEU</name>
<feature type="transmembrane region" description="Helical" evidence="7">
    <location>
        <begin position="142"/>
        <end position="163"/>
    </location>
</feature>
<dbReference type="Gene3D" id="1.20.1720.10">
    <property type="entry name" value="Multidrug resistance protein D"/>
    <property type="match status" value="1"/>
</dbReference>
<evidence type="ECO:0000313" key="9">
    <source>
        <dbReference type="EMBL" id="TKG62836.1"/>
    </source>
</evidence>
<feature type="transmembrane region" description="Helical" evidence="7">
    <location>
        <begin position="271"/>
        <end position="296"/>
    </location>
</feature>
<feature type="transmembrane region" description="Helical" evidence="7">
    <location>
        <begin position="336"/>
        <end position="358"/>
    </location>
</feature>
<feature type="domain" description="Major facilitator superfamily (MFS) profile" evidence="8">
    <location>
        <begin position="18"/>
        <end position="505"/>
    </location>
</feature>
<dbReference type="EMBL" id="SWMS01000025">
    <property type="protein sequence ID" value="TKG62836.1"/>
    <property type="molecule type" value="Genomic_DNA"/>
</dbReference>
<sequence>MPSSDHTTGMASWRAWCGLAAMTLALFTVSTDLTMLFIAQPAIGADLRPGVTEALWIVHVGEFLAASLAITMGRLGDRLGRKRLLVYGMTGYGAASLIAAYAPNVETLIGARALIGLSTAAITPSAIALLRSMFPDAGQFTRAFSILMAAFTAGMAFGPPLGGFLVDRFWWGAVFLACVPAAVILLAVAPWTLPEFRDDRRVRLDPLSIALSVIAVMGLIYGVQQASGGTVEAHHVAIALTGVAAGYAFIRRQRILAHPLLDLSLLGSREVRIALPAVFLVLVAFAGPDVLIAPFLQIGLELTAVQAGLVLFVPAAVTVPVTLVTPRLKRRLGSRAAMILSLAIAIVGLITAALSLLAAGKTTVLVVLIVGLVLVGAGAPVITLLSELLVASAPLQRSGSMGALRDLGSTLGSATGIALVGTVGALAYRNTLTTPTTLGNAEAEAAVDSPGAAVDVMAQLDGGTRETFLASVTESMGLSLQAGLGIAGVICLGVLLLIAVGVRDVPGTEPESLPTEAETA</sequence>
<feature type="transmembrane region" description="Helical" evidence="7">
    <location>
        <begin position="204"/>
        <end position="221"/>
    </location>
</feature>
<dbReference type="Gene3D" id="1.20.1250.20">
    <property type="entry name" value="MFS general substrate transporter like domains"/>
    <property type="match status" value="1"/>
</dbReference>
<keyword evidence="6 7" id="KW-0472">Membrane</keyword>
<feature type="transmembrane region" description="Helical" evidence="7">
    <location>
        <begin position="407"/>
        <end position="428"/>
    </location>
</feature>
<dbReference type="PANTHER" id="PTHR42718">
    <property type="entry name" value="MAJOR FACILITATOR SUPERFAMILY MULTIDRUG TRANSPORTER MFSC"/>
    <property type="match status" value="1"/>
</dbReference>
<evidence type="ECO:0000313" key="10">
    <source>
        <dbReference type="Proteomes" id="UP000309992"/>
    </source>
</evidence>
<organism evidence="9 10">
    <name type="scientific">Prauserella endophytica</name>
    <dbReference type="NCBI Taxonomy" id="1592324"/>
    <lineage>
        <taxon>Bacteria</taxon>
        <taxon>Bacillati</taxon>
        <taxon>Actinomycetota</taxon>
        <taxon>Actinomycetes</taxon>
        <taxon>Pseudonocardiales</taxon>
        <taxon>Pseudonocardiaceae</taxon>
        <taxon>Prauserella</taxon>
        <taxon>Prauserella coralliicola group</taxon>
    </lineage>
</organism>
<dbReference type="PROSITE" id="PS50850">
    <property type="entry name" value="MFS"/>
    <property type="match status" value="1"/>
</dbReference>
<keyword evidence="5 7" id="KW-1133">Transmembrane helix</keyword>
<dbReference type="InterPro" id="IPR020846">
    <property type="entry name" value="MFS_dom"/>
</dbReference>
<comment type="caution">
    <text evidence="9">The sequence shown here is derived from an EMBL/GenBank/DDBJ whole genome shotgun (WGS) entry which is preliminary data.</text>
</comment>
<feature type="transmembrane region" description="Helical" evidence="7">
    <location>
        <begin position="54"/>
        <end position="72"/>
    </location>
</feature>
<feature type="transmembrane region" description="Helical" evidence="7">
    <location>
        <begin position="302"/>
        <end position="324"/>
    </location>
</feature>
<comment type="subcellular location">
    <subcellularLocation>
        <location evidence="1">Cell membrane</location>
        <topology evidence="1">Multi-pass membrane protein</topology>
    </subcellularLocation>
</comment>
<dbReference type="PANTHER" id="PTHR42718:SF47">
    <property type="entry name" value="METHYL VIOLOGEN RESISTANCE PROTEIN SMVA"/>
    <property type="match status" value="1"/>
</dbReference>
<feature type="transmembrane region" description="Helical" evidence="7">
    <location>
        <begin position="169"/>
        <end position="192"/>
    </location>
</feature>
<keyword evidence="3" id="KW-1003">Cell membrane</keyword>
<feature type="transmembrane region" description="Helical" evidence="7">
    <location>
        <begin position="233"/>
        <end position="250"/>
    </location>
</feature>
<accession>A0ABY2RVY8</accession>
<dbReference type="PRINTS" id="PR01036">
    <property type="entry name" value="TCRTETB"/>
</dbReference>
<feature type="transmembrane region" description="Helical" evidence="7">
    <location>
        <begin position="109"/>
        <end position="130"/>
    </location>
</feature>
<dbReference type="InterPro" id="IPR011701">
    <property type="entry name" value="MFS"/>
</dbReference>
<feature type="transmembrane region" description="Helical" evidence="7">
    <location>
        <begin position="84"/>
        <end position="103"/>
    </location>
</feature>
<feature type="transmembrane region" description="Helical" evidence="7">
    <location>
        <begin position="364"/>
        <end position="386"/>
    </location>
</feature>
<keyword evidence="2" id="KW-0813">Transport</keyword>
<evidence type="ECO:0000256" key="5">
    <source>
        <dbReference type="ARBA" id="ARBA00022989"/>
    </source>
</evidence>
<evidence type="ECO:0000256" key="6">
    <source>
        <dbReference type="ARBA" id="ARBA00023136"/>
    </source>
</evidence>
<dbReference type="CDD" id="cd17321">
    <property type="entry name" value="MFS_MMR_MDR_like"/>
    <property type="match status" value="1"/>
</dbReference>
<gene>
    <name evidence="9" type="ORF">FCN18_30985</name>
</gene>
<evidence type="ECO:0000256" key="2">
    <source>
        <dbReference type="ARBA" id="ARBA00022448"/>
    </source>
</evidence>
<evidence type="ECO:0000256" key="7">
    <source>
        <dbReference type="SAM" id="Phobius"/>
    </source>
</evidence>
<keyword evidence="10" id="KW-1185">Reference proteome</keyword>